<dbReference type="RefSeq" id="WP_136841557.1">
    <property type="nucleotide sequence ID" value="NZ_SWBR01000003.1"/>
</dbReference>
<dbReference type="AlphaFoldDB" id="A0A4U1CMX6"/>
<sequence>MSEKIKSLADLLRNKIAEPNKEVEVQPPIVLEKVILKKEIKPKTDNVEQQVEILNAIRAYDYSNGNKNMLHPRLDDKTIQMLSQFKIATGVDMNKTVAFAIHFLFTQNPELKNIIKKSLENFEL</sequence>
<accession>A0A4U1CMX6</accession>
<reference evidence="1 2" key="1">
    <citation type="submission" date="2019-04" db="EMBL/GenBank/DDBJ databases">
        <title>Pedobacter sp. RP-3-22 sp. nov., isolated from Arctic soil.</title>
        <authorList>
            <person name="Dahal R.H."/>
            <person name="Kim D.-U."/>
        </authorList>
    </citation>
    <scope>NUCLEOTIDE SEQUENCE [LARGE SCALE GENOMIC DNA]</scope>
    <source>
        <strain evidence="1 2">RP-3-22</strain>
    </source>
</reference>
<dbReference type="EMBL" id="SWBR01000003">
    <property type="protein sequence ID" value="TKC08013.1"/>
    <property type="molecule type" value="Genomic_DNA"/>
</dbReference>
<dbReference type="Proteomes" id="UP000309488">
    <property type="component" value="Unassembled WGS sequence"/>
</dbReference>
<organism evidence="1 2">
    <name type="scientific">Pedobacter polaris</name>
    <dbReference type="NCBI Taxonomy" id="2571273"/>
    <lineage>
        <taxon>Bacteria</taxon>
        <taxon>Pseudomonadati</taxon>
        <taxon>Bacteroidota</taxon>
        <taxon>Sphingobacteriia</taxon>
        <taxon>Sphingobacteriales</taxon>
        <taxon>Sphingobacteriaceae</taxon>
        <taxon>Pedobacter</taxon>
    </lineage>
</organism>
<dbReference type="OrthoDB" id="709892at2"/>
<evidence type="ECO:0000313" key="2">
    <source>
        <dbReference type="Proteomes" id="UP000309488"/>
    </source>
</evidence>
<comment type="caution">
    <text evidence="1">The sequence shown here is derived from an EMBL/GenBank/DDBJ whole genome shotgun (WGS) entry which is preliminary data.</text>
</comment>
<gene>
    <name evidence="1" type="ORF">FA048_12680</name>
</gene>
<evidence type="ECO:0000313" key="1">
    <source>
        <dbReference type="EMBL" id="TKC08013.1"/>
    </source>
</evidence>
<protein>
    <submittedName>
        <fullName evidence="1">Uncharacterized protein</fullName>
    </submittedName>
</protein>
<keyword evidence="2" id="KW-1185">Reference proteome</keyword>
<name>A0A4U1CMX6_9SPHI</name>
<proteinExistence type="predicted"/>